<dbReference type="InterPro" id="IPR029063">
    <property type="entry name" value="SAM-dependent_MTases_sf"/>
</dbReference>
<dbReference type="CDD" id="cd02440">
    <property type="entry name" value="AdoMet_MTases"/>
    <property type="match status" value="1"/>
</dbReference>
<evidence type="ECO:0000313" key="1">
    <source>
        <dbReference type="EMBL" id="KEF57548.1"/>
    </source>
</evidence>
<protein>
    <recommendedName>
        <fullName evidence="3">Methyltransferase domain-containing protein</fullName>
    </recommendedName>
</protein>
<evidence type="ECO:0000313" key="2">
    <source>
        <dbReference type="Proteomes" id="UP000027920"/>
    </source>
</evidence>
<evidence type="ECO:0008006" key="3">
    <source>
        <dbReference type="Google" id="ProtNLM"/>
    </source>
</evidence>
<dbReference type="PANTHER" id="PTHR43591">
    <property type="entry name" value="METHYLTRANSFERASE"/>
    <property type="match status" value="1"/>
</dbReference>
<dbReference type="GO" id="GO:0008168">
    <property type="term" value="F:methyltransferase activity"/>
    <property type="evidence" value="ECO:0007669"/>
    <property type="project" value="TreeGrafter"/>
</dbReference>
<gene>
    <name evidence="1" type="ORF">A1O9_05465</name>
</gene>
<dbReference type="HOGENOM" id="CLU_010595_2_3_1"/>
<proteinExistence type="predicted"/>
<dbReference type="AlphaFoldDB" id="A0A072PE13"/>
<dbReference type="EMBL" id="AMGV01000004">
    <property type="protein sequence ID" value="KEF57548.1"/>
    <property type="molecule type" value="Genomic_DNA"/>
</dbReference>
<dbReference type="GeneID" id="25280391"/>
<dbReference type="RefSeq" id="XP_013260138.1">
    <property type="nucleotide sequence ID" value="XM_013404684.1"/>
</dbReference>
<dbReference type="Gene3D" id="3.40.50.150">
    <property type="entry name" value="Vaccinia Virus protein VP39"/>
    <property type="match status" value="1"/>
</dbReference>
<dbReference type="SUPFAM" id="SSF53335">
    <property type="entry name" value="S-adenosyl-L-methionine-dependent methyltransferases"/>
    <property type="match status" value="1"/>
</dbReference>
<dbReference type="Pfam" id="PF13489">
    <property type="entry name" value="Methyltransf_23"/>
    <property type="match status" value="1"/>
</dbReference>
<accession>A0A072PE13</accession>
<organism evidence="1 2">
    <name type="scientific">Exophiala aquamarina CBS 119918</name>
    <dbReference type="NCBI Taxonomy" id="1182545"/>
    <lineage>
        <taxon>Eukaryota</taxon>
        <taxon>Fungi</taxon>
        <taxon>Dikarya</taxon>
        <taxon>Ascomycota</taxon>
        <taxon>Pezizomycotina</taxon>
        <taxon>Eurotiomycetes</taxon>
        <taxon>Chaetothyriomycetidae</taxon>
        <taxon>Chaetothyriales</taxon>
        <taxon>Herpotrichiellaceae</taxon>
        <taxon>Exophiala</taxon>
    </lineage>
</organism>
<dbReference type="Proteomes" id="UP000027920">
    <property type="component" value="Unassembled WGS sequence"/>
</dbReference>
<comment type="caution">
    <text evidence="1">The sequence shown here is derived from an EMBL/GenBank/DDBJ whole genome shotgun (WGS) entry which is preliminary data.</text>
</comment>
<name>A0A072PE13_9EURO</name>
<dbReference type="OrthoDB" id="2013972at2759"/>
<dbReference type="PANTHER" id="PTHR43591:SF10">
    <property type="entry name" value="ABC TRANSMEMBRANE TYPE-1 DOMAIN-CONTAINING PROTEIN-RELATED"/>
    <property type="match status" value="1"/>
</dbReference>
<sequence>MRHHIYKLIIGGALFRAPIADNHALRTLDLGCGTGIWRIEIADEQPTALVIGTDLSPIQLERVPPNCKFYVDDIESEWAYPPAEHFDYIQGRALCGSIADWLRLFSQSLANLKPGGLIEMQEYSCIVLSDDGIASEATHLLEWAEQMNEASKKSVKELRVCALLKKNMEDVGFVDVHEEIYKVPSGPWAKGKRSKEVGLYYRAQFVDAVEPFTMTLFTRVLGSNAEDAKKDAKKLVDRFKTDLINPKLHMYVHLYYIWGSKPK</sequence>
<reference evidence="1 2" key="1">
    <citation type="submission" date="2013-03" db="EMBL/GenBank/DDBJ databases">
        <title>The Genome Sequence of Exophiala aquamarina CBS 119918.</title>
        <authorList>
            <consortium name="The Broad Institute Genomics Platform"/>
            <person name="Cuomo C."/>
            <person name="de Hoog S."/>
            <person name="Gorbushina A."/>
            <person name="Walker B."/>
            <person name="Young S.K."/>
            <person name="Zeng Q."/>
            <person name="Gargeya S."/>
            <person name="Fitzgerald M."/>
            <person name="Haas B."/>
            <person name="Abouelleil A."/>
            <person name="Allen A.W."/>
            <person name="Alvarado L."/>
            <person name="Arachchi H.M."/>
            <person name="Berlin A.M."/>
            <person name="Chapman S.B."/>
            <person name="Gainer-Dewar J."/>
            <person name="Goldberg J."/>
            <person name="Griggs A."/>
            <person name="Gujja S."/>
            <person name="Hansen M."/>
            <person name="Howarth C."/>
            <person name="Imamovic A."/>
            <person name="Ireland A."/>
            <person name="Larimer J."/>
            <person name="McCowan C."/>
            <person name="Murphy C."/>
            <person name="Pearson M."/>
            <person name="Poon T.W."/>
            <person name="Priest M."/>
            <person name="Roberts A."/>
            <person name="Saif S."/>
            <person name="Shea T."/>
            <person name="Sisk P."/>
            <person name="Sykes S."/>
            <person name="Wortman J."/>
            <person name="Nusbaum C."/>
            <person name="Birren B."/>
        </authorList>
    </citation>
    <scope>NUCLEOTIDE SEQUENCE [LARGE SCALE GENOMIC DNA]</scope>
    <source>
        <strain evidence="1 2">CBS 119918</strain>
    </source>
</reference>
<dbReference type="VEuPathDB" id="FungiDB:A1O9_05465"/>
<dbReference type="STRING" id="1182545.A0A072PE13"/>
<keyword evidence="2" id="KW-1185">Reference proteome</keyword>